<sequence>MMNEGDTAQGMMDTLHEMQKRGELCDIFLFAGEERQPAHRCILSSRSHLLRTRFVEKFARNGIESFEIEGISEGSLRSFVGFIYTGSLGVQELPFKVVDEVLTASQNLQIVVEKQTVLDYFQRFIQYSLFKEVLDLAERMNMKELNTFALAFAAENIGEFMVEGHETFCHLSIHELTEILSRREMQSVPSRVQVKAVVMWCFNEFHEQAECLDILLRYVSLNQNLKRTLQCEIQLIQDHGEGFSNLSDVVDRIFHNEISLNDSAFNSESVIFISGGEGDDNNRPSDMVFLFDPTENSIVHQTHLPSKCLDHSATVMDGKLFIAGGQRSPNAKAKDSTCDFYSYDPATSEWMTLPSMQKHRSVFSLLALDGKIYAVAGKNSQGSLASVERYDQSTDSWSYVAHTYTGLFGHAGTTYNGTLYISGGIVAGRHFTYSLQCYKPKIDKWIHMAPMNHKRAFHAMCRVRDKLYITGGNTCDESGQRIDCDFVEQYCPESDQWTYLISMPRPVSLAGTTAFDGKIFVVGGYSGKKGQKFAEIQKYHVRRNQWSIVGSLPTAVMRLAACSSKS</sequence>
<dbReference type="Pfam" id="PF00651">
    <property type="entry name" value="BTB"/>
    <property type="match status" value="1"/>
</dbReference>
<dbReference type="SUPFAM" id="SSF54695">
    <property type="entry name" value="POZ domain"/>
    <property type="match status" value="1"/>
</dbReference>
<evidence type="ECO:0000313" key="5">
    <source>
        <dbReference type="Proteomes" id="UP001152320"/>
    </source>
</evidence>
<dbReference type="Gene3D" id="2.120.10.80">
    <property type="entry name" value="Kelch-type beta propeller"/>
    <property type="match status" value="1"/>
</dbReference>
<keyword evidence="1" id="KW-0880">Kelch repeat</keyword>
<dbReference type="AlphaFoldDB" id="A0A9Q0YIA8"/>
<dbReference type="SMART" id="SM00225">
    <property type="entry name" value="BTB"/>
    <property type="match status" value="1"/>
</dbReference>
<comment type="caution">
    <text evidence="4">The sequence shown here is derived from an EMBL/GenBank/DDBJ whole genome shotgun (WGS) entry which is preliminary data.</text>
</comment>
<dbReference type="CDD" id="cd14733">
    <property type="entry name" value="BACK"/>
    <property type="match status" value="1"/>
</dbReference>
<evidence type="ECO:0000256" key="1">
    <source>
        <dbReference type="ARBA" id="ARBA00022441"/>
    </source>
</evidence>
<protein>
    <submittedName>
        <fullName evidence="4">Kelch-like protein 13</fullName>
    </submittedName>
</protein>
<dbReference type="InterPro" id="IPR011333">
    <property type="entry name" value="SKP1/BTB/POZ_sf"/>
</dbReference>
<dbReference type="EMBL" id="JAIZAY010000021">
    <property type="protein sequence ID" value="KAJ8022016.1"/>
    <property type="molecule type" value="Genomic_DNA"/>
</dbReference>
<dbReference type="PANTHER" id="PTHR45632:SF17">
    <property type="entry name" value="KELCH-LIKE PROTEIN 31"/>
    <property type="match status" value="1"/>
</dbReference>
<dbReference type="PIRSF" id="PIRSF037037">
    <property type="entry name" value="Kelch-like_protein_gigaxonin"/>
    <property type="match status" value="1"/>
</dbReference>
<dbReference type="Pfam" id="PF24981">
    <property type="entry name" value="Beta-prop_ATRN-LZTR1"/>
    <property type="match status" value="1"/>
</dbReference>
<keyword evidence="5" id="KW-1185">Reference proteome</keyword>
<dbReference type="SMART" id="SM00875">
    <property type="entry name" value="BACK"/>
    <property type="match status" value="1"/>
</dbReference>
<gene>
    <name evidence="4" type="ORF">HOLleu_39387</name>
</gene>
<dbReference type="InterPro" id="IPR056737">
    <property type="entry name" value="Beta-prop_ATRN-MKLN-like"/>
</dbReference>
<dbReference type="SUPFAM" id="SSF117281">
    <property type="entry name" value="Kelch motif"/>
    <property type="match status" value="1"/>
</dbReference>
<dbReference type="InterPro" id="IPR017096">
    <property type="entry name" value="BTB-kelch_protein"/>
</dbReference>
<organism evidence="4 5">
    <name type="scientific">Holothuria leucospilota</name>
    <name type="common">Black long sea cucumber</name>
    <name type="synonym">Mertensiothuria leucospilota</name>
    <dbReference type="NCBI Taxonomy" id="206669"/>
    <lineage>
        <taxon>Eukaryota</taxon>
        <taxon>Metazoa</taxon>
        <taxon>Echinodermata</taxon>
        <taxon>Eleutherozoa</taxon>
        <taxon>Echinozoa</taxon>
        <taxon>Holothuroidea</taxon>
        <taxon>Aspidochirotacea</taxon>
        <taxon>Aspidochirotida</taxon>
        <taxon>Holothuriidae</taxon>
        <taxon>Holothuria</taxon>
    </lineage>
</organism>
<reference evidence="4" key="1">
    <citation type="submission" date="2021-10" db="EMBL/GenBank/DDBJ databases">
        <title>Tropical sea cucumber genome reveals ecological adaptation and Cuvierian tubules defense mechanism.</title>
        <authorList>
            <person name="Chen T."/>
        </authorList>
    </citation>
    <scope>NUCLEOTIDE SEQUENCE</scope>
    <source>
        <strain evidence="4">Nanhai2018</strain>
        <tissue evidence="4">Muscle</tissue>
    </source>
</reference>
<dbReference type="Gene3D" id="3.30.710.10">
    <property type="entry name" value="Potassium Channel Kv1.1, Chain A"/>
    <property type="match status" value="1"/>
</dbReference>
<dbReference type="InterPro" id="IPR006652">
    <property type="entry name" value="Kelch_1"/>
</dbReference>
<dbReference type="GO" id="GO:0005737">
    <property type="term" value="C:cytoplasm"/>
    <property type="evidence" value="ECO:0007669"/>
    <property type="project" value="UniProtKB-ARBA"/>
</dbReference>
<dbReference type="Proteomes" id="UP001152320">
    <property type="component" value="Chromosome 21"/>
</dbReference>
<dbReference type="InterPro" id="IPR015915">
    <property type="entry name" value="Kelch-typ_b-propeller"/>
</dbReference>
<keyword evidence="2" id="KW-0677">Repeat</keyword>
<dbReference type="Gene3D" id="1.25.40.420">
    <property type="match status" value="1"/>
</dbReference>
<dbReference type="Pfam" id="PF07707">
    <property type="entry name" value="BACK"/>
    <property type="match status" value="1"/>
</dbReference>
<proteinExistence type="predicted"/>
<evidence type="ECO:0000259" key="3">
    <source>
        <dbReference type="PROSITE" id="PS50097"/>
    </source>
</evidence>
<accession>A0A9Q0YIA8</accession>
<evidence type="ECO:0000313" key="4">
    <source>
        <dbReference type="EMBL" id="KAJ8022016.1"/>
    </source>
</evidence>
<dbReference type="SMART" id="SM00612">
    <property type="entry name" value="Kelch"/>
    <property type="match status" value="6"/>
</dbReference>
<name>A0A9Q0YIA8_HOLLE</name>
<dbReference type="OrthoDB" id="45365at2759"/>
<feature type="domain" description="BTB" evidence="3">
    <location>
        <begin position="25"/>
        <end position="92"/>
    </location>
</feature>
<dbReference type="InterPro" id="IPR000210">
    <property type="entry name" value="BTB/POZ_dom"/>
</dbReference>
<dbReference type="InterPro" id="IPR011705">
    <property type="entry name" value="BACK"/>
</dbReference>
<dbReference type="PANTHER" id="PTHR45632">
    <property type="entry name" value="LD33804P"/>
    <property type="match status" value="1"/>
</dbReference>
<dbReference type="PROSITE" id="PS50097">
    <property type="entry name" value="BTB"/>
    <property type="match status" value="1"/>
</dbReference>
<evidence type="ECO:0000256" key="2">
    <source>
        <dbReference type="ARBA" id="ARBA00022737"/>
    </source>
</evidence>